<comment type="caution">
    <text evidence="2">The sequence shown here is derived from an EMBL/GenBank/DDBJ whole genome shotgun (WGS) entry which is preliminary data.</text>
</comment>
<dbReference type="InterPro" id="IPR000182">
    <property type="entry name" value="GNAT_dom"/>
</dbReference>
<dbReference type="Gene3D" id="3.40.630.30">
    <property type="match status" value="1"/>
</dbReference>
<dbReference type="Proteomes" id="UP000742631">
    <property type="component" value="Unassembled WGS sequence"/>
</dbReference>
<reference evidence="2" key="2">
    <citation type="submission" date="2021-09" db="EMBL/GenBank/DDBJ databases">
        <authorList>
            <person name="Gilroy R."/>
        </authorList>
    </citation>
    <scope>NUCLEOTIDE SEQUENCE</scope>
    <source>
        <strain evidence="2">316</strain>
    </source>
</reference>
<dbReference type="SUPFAM" id="SSF55729">
    <property type="entry name" value="Acyl-CoA N-acyltransferases (Nat)"/>
    <property type="match status" value="1"/>
</dbReference>
<keyword evidence="2" id="KW-0012">Acyltransferase</keyword>
<dbReference type="PANTHER" id="PTHR43451">
    <property type="entry name" value="ACETYLTRANSFERASE (GNAT) FAMILY PROTEIN"/>
    <property type="match status" value="1"/>
</dbReference>
<dbReference type="AlphaFoldDB" id="A0A921E139"/>
<evidence type="ECO:0000313" key="2">
    <source>
        <dbReference type="EMBL" id="HJE23359.1"/>
    </source>
</evidence>
<proteinExistence type="predicted"/>
<keyword evidence="2" id="KW-0808">Transferase</keyword>
<dbReference type="InterPro" id="IPR052564">
    <property type="entry name" value="N-acetyltrans/Recomb-assoc"/>
</dbReference>
<protein>
    <submittedName>
        <fullName evidence="2">GNAT family N-acetyltransferase</fullName>
        <ecNumber evidence="2">2.3.1.-</ecNumber>
    </submittedName>
</protein>
<reference evidence="2" key="1">
    <citation type="journal article" date="2021" name="PeerJ">
        <title>Extensive microbial diversity within the chicken gut microbiome revealed by metagenomics and culture.</title>
        <authorList>
            <person name="Gilroy R."/>
            <person name="Ravi A."/>
            <person name="Getino M."/>
            <person name="Pursley I."/>
            <person name="Horton D.L."/>
            <person name="Alikhan N.F."/>
            <person name="Baker D."/>
            <person name="Gharbi K."/>
            <person name="Hall N."/>
            <person name="Watson M."/>
            <person name="Adriaenssens E.M."/>
            <person name="Foster-Nyarko E."/>
            <person name="Jarju S."/>
            <person name="Secka A."/>
            <person name="Antonio M."/>
            <person name="Oren A."/>
            <person name="Chaudhuri R.R."/>
            <person name="La Ragione R."/>
            <person name="Hildebrand F."/>
            <person name="Pallen M.J."/>
        </authorList>
    </citation>
    <scope>NUCLEOTIDE SEQUENCE</scope>
    <source>
        <strain evidence="2">316</strain>
    </source>
</reference>
<gene>
    <name evidence="2" type="ORF">K8W01_06835</name>
</gene>
<feature type="domain" description="N-acetyltransferase" evidence="1">
    <location>
        <begin position="4"/>
        <end position="155"/>
    </location>
</feature>
<organism evidence="2 3">
    <name type="scientific">Methylorubrum populi</name>
    <dbReference type="NCBI Taxonomy" id="223967"/>
    <lineage>
        <taxon>Bacteria</taxon>
        <taxon>Pseudomonadati</taxon>
        <taxon>Pseudomonadota</taxon>
        <taxon>Alphaproteobacteria</taxon>
        <taxon>Hyphomicrobiales</taxon>
        <taxon>Methylobacteriaceae</taxon>
        <taxon>Methylorubrum</taxon>
    </lineage>
</organism>
<sequence length="179" mass="20077">MSGVIIARYDDRDLDAVIAVFQRSVREIAAADYNPAQIEAWSRVDHSAWAAPLLDRERWVARFGADIVGFVDLGGDGHLVMLYAHPAHRRSGVARRLLRQVETTAIALGLNALRAEVSLTARPFFEAQGFHVVEAETVIRNEQPFRRFRMRKDGLGRVEPEIDDRRTVSDPADGDEIDA</sequence>
<evidence type="ECO:0000313" key="3">
    <source>
        <dbReference type="Proteomes" id="UP000742631"/>
    </source>
</evidence>
<accession>A0A921E139</accession>
<name>A0A921E139_9HYPH</name>
<dbReference type="EC" id="2.3.1.-" evidence="2"/>
<dbReference type="EMBL" id="DYYG01000018">
    <property type="protein sequence ID" value="HJE23359.1"/>
    <property type="molecule type" value="Genomic_DNA"/>
</dbReference>
<evidence type="ECO:0000259" key="1">
    <source>
        <dbReference type="PROSITE" id="PS51186"/>
    </source>
</evidence>
<dbReference type="Pfam" id="PF13673">
    <property type="entry name" value="Acetyltransf_10"/>
    <property type="match status" value="1"/>
</dbReference>
<dbReference type="InterPro" id="IPR016181">
    <property type="entry name" value="Acyl_CoA_acyltransferase"/>
</dbReference>
<dbReference type="PANTHER" id="PTHR43451:SF1">
    <property type="entry name" value="ACETYLTRANSFERASE"/>
    <property type="match status" value="1"/>
</dbReference>
<dbReference type="GO" id="GO:0016747">
    <property type="term" value="F:acyltransferase activity, transferring groups other than amino-acyl groups"/>
    <property type="evidence" value="ECO:0007669"/>
    <property type="project" value="InterPro"/>
</dbReference>
<dbReference type="CDD" id="cd04301">
    <property type="entry name" value="NAT_SF"/>
    <property type="match status" value="1"/>
</dbReference>
<dbReference type="PROSITE" id="PS51186">
    <property type="entry name" value="GNAT"/>
    <property type="match status" value="1"/>
</dbReference>